<dbReference type="Pfam" id="PF14335">
    <property type="entry name" value="DUF4391"/>
    <property type="match status" value="1"/>
</dbReference>
<gene>
    <name evidence="1" type="ordered locus">Cphamn1_1147</name>
</gene>
<accession>B3EQQ2</accession>
<dbReference type="KEGG" id="cpb:Cphamn1_1147"/>
<dbReference type="InterPro" id="IPR025503">
    <property type="entry name" value="DUF4391"/>
</dbReference>
<name>B3EQQ2_CHLPB</name>
<organism evidence="1">
    <name type="scientific">Chlorobium phaeobacteroides (strain BS1)</name>
    <dbReference type="NCBI Taxonomy" id="331678"/>
    <lineage>
        <taxon>Bacteria</taxon>
        <taxon>Pseudomonadati</taxon>
        <taxon>Chlorobiota</taxon>
        <taxon>Chlorobiia</taxon>
        <taxon>Chlorobiales</taxon>
        <taxon>Chlorobiaceae</taxon>
        <taxon>Chlorobium/Pelodictyon group</taxon>
        <taxon>Chlorobium</taxon>
    </lineage>
</organism>
<dbReference type="HOGENOM" id="CLU_084466_0_0_10"/>
<proteinExistence type="predicted"/>
<dbReference type="STRING" id="331678.Cphamn1_1147"/>
<dbReference type="AlphaFoldDB" id="B3EQQ2"/>
<reference evidence="1" key="1">
    <citation type="submission" date="2008-06" db="EMBL/GenBank/DDBJ databases">
        <title>Complete sequence of Chlorobium phaeobacteroides BS1.</title>
        <authorList>
            <consortium name="US DOE Joint Genome Institute"/>
            <person name="Lucas S."/>
            <person name="Copeland A."/>
            <person name="Lapidus A."/>
            <person name="Glavina del Rio T."/>
            <person name="Dalin E."/>
            <person name="Tice H."/>
            <person name="Bruce D."/>
            <person name="Goodwin L."/>
            <person name="Pitluck S."/>
            <person name="Schmutz J."/>
            <person name="Larimer F."/>
            <person name="Land M."/>
            <person name="Hauser L."/>
            <person name="Kyrpides N."/>
            <person name="Ovchinnikova G."/>
            <person name="Li T."/>
            <person name="Liu Z."/>
            <person name="Zhao F."/>
            <person name="Overmann J."/>
            <person name="Bryant D.A."/>
            <person name="Richardson P."/>
        </authorList>
    </citation>
    <scope>NUCLEOTIDE SEQUENCE [LARGE SCALE GENOMIC DNA]</scope>
    <source>
        <strain evidence="1">BS1</strain>
    </source>
</reference>
<protein>
    <recommendedName>
        <fullName evidence="2">DUF4391 domain-containing protein</fullName>
    </recommendedName>
</protein>
<dbReference type="EMBL" id="CP001101">
    <property type="protein sequence ID" value="ACE04085.1"/>
    <property type="molecule type" value="Genomic_DNA"/>
</dbReference>
<evidence type="ECO:0000313" key="1">
    <source>
        <dbReference type="EMBL" id="ACE04085.1"/>
    </source>
</evidence>
<evidence type="ECO:0008006" key="2">
    <source>
        <dbReference type="Google" id="ProtNLM"/>
    </source>
</evidence>
<sequence length="212" mass="24712">MNEFKLPKETFVNKFIAKTKFYEKANLSSKLQKEFVDKIQKITWKYKLAESTVGIAKTEAVTEIQIFEIELKEQAIPKSVLKVIDKSIPYQILYRFVYEDNEAYGITLKEHTNVENYYFSDWNAEINFDFTGIDLEKVYQKLVKSFIRGEAHSKGSFSDIIDVDNKIKALEAEIGTLECKISKEKQFNRKVEINKVLLEKKAMLEKIVNGKL</sequence>
<dbReference type="eggNOG" id="ENOG502ZBPR">
    <property type="taxonomic scope" value="Bacteria"/>
</dbReference>